<dbReference type="Proteomes" id="UP001363151">
    <property type="component" value="Unassembled WGS sequence"/>
</dbReference>
<evidence type="ECO:0000313" key="7">
    <source>
        <dbReference type="EMBL" id="KAK7240998.1"/>
    </source>
</evidence>
<sequence length="915" mass="100985">MPTISRRCRGYGLLVDKDAGFLPENFVDYRLVPRAETLEEVRAVGFMSDFHPMFTQISADKSEFILVIVDRQQVYGDSWRVCLTAEAQTREMAQIEAQEAEKKALDDAIAAEKARLEEQQRAAETAVYEDKPFTPRPYESATMAETADDVAALTIQPERPLINYTLIRPLDSFGHAVNFADRSAENEKYIEHRAQKNPDFELNRREADISLQASPAVDSVHTQTWYRPVNMATQYEPVAEDPAPVPAISRIRGKAISEGALPPANAAYSAEEEEQRSLLAAHEKGNAQLADFLKAKRSVVEAALQQNETVDVFRDAFHAVGDDEAAVSNKGENELKELRTFNDIVYSKNMSLCDIDWHPTQKGMLAVAPVRNLNFDERVEISGQAFNSYILLWDFVDLIHPQLMLESPQEVSCFSFNSTQTHLVVAGAVNGQVVLWDIKAAVAALVRRQHRSSMARAGGGGSGGLAAGDDDDEGRPPPVKPCAISYLDATHKRGVADLTWLPPDSQINWRGQFLEKSLCEGPTHQFVTVSGDGQVLFWDTRYADIAAGNLPKVGRRQGKQDDKPGKDGKLPQVLWLPLFRMQLKRLEGVGELSLCRVCLGFEGAVAEDAGRPDAPDRRSQLFCSSEEGEIVFADWLAKPVGRDGSKKDDDDDDDETPEYVQWMAPDHSRPATVLMKSPFFPDMVLSVGDWNFQLWKLDHPRPIFSSPQASVSLTTGCWSPTRPGMLYMARSDGSVDVWDLTDSSYRPAAQLMVAPTRITSIKFLNPTAISKQQLLAVGDKAGNLHVFDVPRNLWRPSPNEKAMMASFVEGEVSRVDYIDKRAEFRKRQAEMFVDDDGTAGGGGQQPEAGKKEEGAAAPAAEKAHADEAEFAGDELDAINTAYSEQQAKFVELMGLKLGDTGTVDVDNVGVNVAGS</sequence>
<dbReference type="SMART" id="SM00320">
    <property type="entry name" value="WD40"/>
    <property type="match status" value="4"/>
</dbReference>
<dbReference type="InterPro" id="IPR001680">
    <property type="entry name" value="WD40_rpt"/>
</dbReference>
<gene>
    <name evidence="7" type="primary">WDR63</name>
    <name evidence="7" type="ORF">SO694_00054131</name>
</gene>
<comment type="subcellular location">
    <subcellularLocation>
        <location evidence="1">Cytoplasm</location>
    </subcellularLocation>
</comment>
<accession>A0ABR1FXL6</accession>
<reference evidence="7 8" key="1">
    <citation type="submission" date="2024-03" db="EMBL/GenBank/DDBJ databases">
        <title>Aureococcus anophagefferens CCMP1851 and Kratosvirus quantuckense: Draft genome of a second virus-susceptible host strain in the model system.</title>
        <authorList>
            <person name="Chase E."/>
            <person name="Truchon A.R."/>
            <person name="Schepens W."/>
            <person name="Wilhelm S.W."/>
        </authorList>
    </citation>
    <scope>NUCLEOTIDE SEQUENCE [LARGE SCALE GENOMIC DNA]</scope>
    <source>
        <strain evidence="7 8">CCMP1851</strain>
    </source>
</reference>
<proteinExistence type="predicted"/>
<dbReference type="InterPro" id="IPR050687">
    <property type="entry name" value="Dynein_IC"/>
</dbReference>
<keyword evidence="3" id="KW-0853">WD repeat</keyword>
<name>A0ABR1FXL6_AURAN</name>
<dbReference type="Gene3D" id="2.130.10.10">
    <property type="entry name" value="YVTN repeat-like/Quinoprotein amine dehydrogenase"/>
    <property type="match status" value="2"/>
</dbReference>
<feature type="region of interest" description="Disordered" evidence="6">
    <location>
        <begin position="832"/>
        <end position="867"/>
    </location>
</feature>
<evidence type="ECO:0000256" key="5">
    <source>
        <dbReference type="SAM" id="Coils"/>
    </source>
</evidence>
<organism evidence="7 8">
    <name type="scientific">Aureococcus anophagefferens</name>
    <name type="common">Harmful bloom alga</name>
    <dbReference type="NCBI Taxonomy" id="44056"/>
    <lineage>
        <taxon>Eukaryota</taxon>
        <taxon>Sar</taxon>
        <taxon>Stramenopiles</taxon>
        <taxon>Ochrophyta</taxon>
        <taxon>Pelagophyceae</taxon>
        <taxon>Pelagomonadales</taxon>
        <taxon>Pelagomonadaceae</taxon>
        <taxon>Aureococcus</taxon>
    </lineage>
</organism>
<comment type="caution">
    <text evidence="7">The sequence shown here is derived from an EMBL/GenBank/DDBJ whole genome shotgun (WGS) entry which is preliminary data.</text>
</comment>
<feature type="region of interest" description="Disordered" evidence="6">
    <location>
        <begin position="454"/>
        <end position="477"/>
    </location>
</feature>
<evidence type="ECO:0000256" key="6">
    <source>
        <dbReference type="SAM" id="MobiDB-lite"/>
    </source>
</evidence>
<keyword evidence="5" id="KW-0175">Coiled coil</keyword>
<dbReference type="SUPFAM" id="SSF50978">
    <property type="entry name" value="WD40 repeat-like"/>
    <property type="match status" value="1"/>
</dbReference>
<dbReference type="InterPro" id="IPR015943">
    <property type="entry name" value="WD40/YVTN_repeat-like_dom_sf"/>
</dbReference>
<evidence type="ECO:0000313" key="8">
    <source>
        <dbReference type="Proteomes" id="UP001363151"/>
    </source>
</evidence>
<keyword evidence="2" id="KW-0963">Cytoplasm</keyword>
<evidence type="ECO:0000256" key="4">
    <source>
        <dbReference type="ARBA" id="ARBA00022737"/>
    </source>
</evidence>
<keyword evidence="4" id="KW-0677">Repeat</keyword>
<dbReference type="InterPro" id="IPR036322">
    <property type="entry name" value="WD40_repeat_dom_sf"/>
</dbReference>
<dbReference type="EMBL" id="JBBJCI010000207">
    <property type="protein sequence ID" value="KAK7240998.1"/>
    <property type="molecule type" value="Genomic_DNA"/>
</dbReference>
<evidence type="ECO:0000256" key="2">
    <source>
        <dbReference type="ARBA" id="ARBA00022490"/>
    </source>
</evidence>
<evidence type="ECO:0000256" key="3">
    <source>
        <dbReference type="ARBA" id="ARBA00022574"/>
    </source>
</evidence>
<feature type="compositionally biased region" description="Gly residues" evidence="6">
    <location>
        <begin position="457"/>
        <end position="466"/>
    </location>
</feature>
<evidence type="ECO:0000256" key="1">
    <source>
        <dbReference type="ARBA" id="ARBA00004496"/>
    </source>
</evidence>
<protein>
    <submittedName>
        <fullName evidence="7">Dynein heavy chain binding protein</fullName>
    </submittedName>
</protein>
<keyword evidence="8" id="KW-1185">Reference proteome</keyword>
<feature type="coiled-coil region" evidence="5">
    <location>
        <begin position="83"/>
        <end position="122"/>
    </location>
</feature>
<dbReference type="PANTHER" id="PTHR12442:SF5">
    <property type="entry name" value="DYNEIN AXONEMAL INTERMEDIATE CHAIN 3"/>
    <property type="match status" value="1"/>
</dbReference>
<dbReference type="PANTHER" id="PTHR12442">
    <property type="entry name" value="DYNEIN INTERMEDIATE CHAIN"/>
    <property type="match status" value="1"/>
</dbReference>